<evidence type="ECO:0000313" key="2">
    <source>
        <dbReference type="Proteomes" id="UP000198336"/>
    </source>
</evidence>
<gene>
    <name evidence="1" type="ORF">B0A75_17835</name>
</gene>
<dbReference type="InterPro" id="IPR009003">
    <property type="entry name" value="Peptidase_S1_PA"/>
</dbReference>
<dbReference type="SUPFAM" id="SSF50494">
    <property type="entry name" value="Trypsin-like serine proteases"/>
    <property type="match status" value="1"/>
</dbReference>
<keyword evidence="2" id="KW-1185">Reference proteome</keyword>
<organism evidence="1 2">
    <name type="scientific">Flavobacterium oncorhynchi</name>
    <dbReference type="NCBI Taxonomy" id="728056"/>
    <lineage>
        <taxon>Bacteria</taxon>
        <taxon>Pseudomonadati</taxon>
        <taxon>Bacteroidota</taxon>
        <taxon>Flavobacteriia</taxon>
        <taxon>Flavobacteriales</taxon>
        <taxon>Flavobacteriaceae</taxon>
        <taxon>Flavobacterium</taxon>
    </lineage>
</organism>
<evidence type="ECO:0008006" key="3">
    <source>
        <dbReference type="Google" id="ProtNLM"/>
    </source>
</evidence>
<dbReference type="AlphaFoldDB" id="A0A226HQL3"/>
<sequence>MKEIVEKYINSLPKIRNFTCTLFKNLDSYTQHGTGVFVKIGMKYFLFSAAHVFDDFEKLFIPIKEGKTLIKPGGNIIKNNPKNDRKSDELDVAILILDNQSVIDLSIDYSFLESSNIEINHSSIDFMSYIVFGYPSNWSKKSHSRNSFHSIPFISVTKCVNLNEYKKLKRDAYLNLIVEYDRQNTPNLKSKSISYGPDLFGISGCGLWYINNFDLKSEPKLIGIMNEWSISNRNRLIATRIDAYTEILRKEGIIDFKETDLFEFK</sequence>
<dbReference type="EMBL" id="MUHA01000028">
    <property type="protein sequence ID" value="OXA95931.1"/>
    <property type="molecule type" value="Genomic_DNA"/>
</dbReference>
<evidence type="ECO:0000313" key="1">
    <source>
        <dbReference type="EMBL" id="OXA95931.1"/>
    </source>
</evidence>
<dbReference type="RefSeq" id="WP_089055633.1">
    <property type="nucleotide sequence ID" value="NZ_MUHA01000028.1"/>
</dbReference>
<dbReference type="Proteomes" id="UP000198336">
    <property type="component" value="Unassembled WGS sequence"/>
</dbReference>
<comment type="caution">
    <text evidence="1">The sequence shown here is derived from an EMBL/GenBank/DDBJ whole genome shotgun (WGS) entry which is preliminary data.</text>
</comment>
<reference evidence="1 2" key="1">
    <citation type="submission" date="2016-11" db="EMBL/GenBank/DDBJ databases">
        <title>Whole genomes of Flavobacteriaceae.</title>
        <authorList>
            <person name="Stine C."/>
            <person name="Li C."/>
            <person name="Tadesse D."/>
        </authorList>
    </citation>
    <scope>NUCLEOTIDE SEQUENCE [LARGE SCALE GENOMIC DNA]</scope>
    <source>
        <strain evidence="1 2">CCUG 59446</strain>
    </source>
</reference>
<protein>
    <recommendedName>
        <fullName evidence="3">Peptidase S1 domain-containing protein</fullName>
    </recommendedName>
</protein>
<accession>A0A226HQL3</accession>
<name>A0A226HQL3_9FLAO</name>
<proteinExistence type="predicted"/>